<dbReference type="GO" id="GO:0004497">
    <property type="term" value="F:monooxygenase activity"/>
    <property type="evidence" value="ECO:0007669"/>
    <property type="project" value="UniProtKB-KW"/>
</dbReference>
<feature type="domain" description="FAD-binding" evidence="5">
    <location>
        <begin position="179"/>
        <end position="351"/>
    </location>
</feature>
<dbReference type="PRINTS" id="PR00420">
    <property type="entry name" value="RNGMNOXGNASE"/>
</dbReference>
<keyword evidence="2" id="KW-0503">Monooxygenase</keyword>
<evidence type="ECO:0000256" key="3">
    <source>
        <dbReference type="ARBA" id="ARBA00024018"/>
    </source>
</evidence>
<dbReference type="InterPro" id="IPR036188">
    <property type="entry name" value="FAD/NAD-bd_sf"/>
</dbReference>
<dbReference type="EMBL" id="OX459125">
    <property type="protein sequence ID" value="CAI9114978.1"/>
    <property type="molecule type" value="Genomic_DNA"/>
</dbReference>
<dbReference type="AlphaFoldDB" id="A0AAV1E702"/>
<proteinExistence type="inferred from homology"/>
<keyword evidence="7" id="KW-1185">Reference proteome</keyword>
<organism evidence="6 7">
    <name type="scientific">Oldenlandia corymbosa var. corymbosa</name>
    <dbReference type="NCBI Taxonomy" id="529605"/>
    <lineage>
        <taxon>Eukaryota</taxon>
        <taxon>Viridiplantae</taxon>
        <taxon>Streptophyta</taxon>
        <taxon>Embryophyta</taxon>
        <taxon>Tracheophyta</taxon>
        <taxon>Spermatophyta</taxon>
        <taxon>Magnoliopsida</taxon>
        <taxon>eudicotyledons</taxon>
        <taxon>Gunneridae</taxon>
        <taxon>Pentapetalae</taxon>
        <taxon>asterids</taxon>
        <taxon>lamiids</taxon>
        <taxon>Gentianales</taxon>
        <taxon>Rubiaceae</taxon>
        <taxon>Rubioideae</taxon>
        <taxon>Spermacoceae</taxon>
        <taxon>Hedyotis-Oldenlandia complex</taxon>
        <taxon>Oldenlandia</taxon>
    </lineage>
</organism>
<dbReference type="InterPro" id="IPR002938">
    <property type="entry name" value="FAD-bd"/>
</dbReference>
<keyword evidence="4" id="KW-0472">Membrane</keyword>
<dbReference type="PANTHER" id="PTHR45934:SF2">
    <property type="entry name" value="MONOOXYGENASE 1"/>
    <property type="match status" value="1"/>
</dbReference>
<dbReference type="SUPFAM" id="SSF51905">
    <property type="entry name" value="FAD/NAD(P)-binding domain"/>
    <property type="match status" value="1"/>
</dbReference>
<evidence type="ECO:0000256" key="4">
    <source>
        <dbReference type="SAM" id="Phobius"/>
    </source>
</evidence>
<evidence type="ECO:0000256" key="2">
    <source>
        <dbReference type="ARBA" id="ARBA00023033"/>
    </source>
</evidence>
<dbReference type="Gene3D" id="3.50.50.60">
    <property type="entry name" value="FAD/NAD(P)-binding domain"/>
    <property type="match status" value="2"/>
</dbReference>
<sequence length="433" mass="49693">MERNLFQWLSQFIHCRRPKRRDMFVELEQYCKHEIIKELWGVLCYFSLLLSIIHLFFFRNFGHGRRQVVLFDEDKVQNMPFPADEARCVKRRDLINALVNALPPNTIRFGHNLVDVEMDPRTGSPVLQFQDGNSVRAKVHLEISSIQLFFSLKPMTINEMESFSCCFSNCGSYSCRQAVIGCDGSNSIVANFLGLKPPTLYSGGAIRGLTYYPKGHSFPPLFRAVKRTKGDSITVSRIPIDTQFVYWFVAVPLSQIDGKFPEDRELSKQATLKIIKDYPNEEVEMVDKSELKLLSFTRLRYCHPWEILTSNFHKGSVTVLGDAMHVMCPFTGQGGSAALEDALVLARNLSQKVDILNHSKGGRVIISEKEIEKAFDQYVKERRMRIVRLTTQTYLIDVLLGRRSSLTKFIAVLMLLTLFRDPTRHTKYDCGKL</sequence>
<dbReference type="Pfam" id="PF01494">
    <property type="entry name" value="FAD_binding_3"/>
    <property type="match status" value="1"/>
</dbReference>
<evidence type="ECO:0000256" key="1">
    <source>
        <dbReference type="ARBA" id="ARBA00023002"/>
    </source>
</evidence>
<protein>
    <submittedName>
        <fullName evidence="6">OLC1v1015810C1</fullName>
    </submittedName>
</protein>
<keyword evidence="4" id="KW-1133">Transmembrane helix</keyword>
<accession>A0AAV1E702</accession>
<dbReference type="InterPro" id="IPR044560">
    <property type="entry name" value="MOase"/>
</dbReference>
<name>A0AAV1E702_OLDCO</name>
<comment type="similarity">
    <text evidence="3">Belongs to the 3-hydroxybenzoate 6-hydroxylase family.</text>
</comment>
<keyword evidence="1" id="KW-0560">Oxidoreductase</keyword>
<dbReference type="PANTHER" id="PTHR45934">
    <property type="entry name" value="FAD/NAD(P)-BINDING OXIDOREDUCTASE FAMILY PROTEIN"/>
    <property type="match status" value="1"/>
</dbReference>
<evidence type="ECO:0000313" key="6">
    <source>
        <dbReference type="EMBL" id="CAI9114978.1"/>
    </source>
</evidence>
<evidence type="ECO:0000259" key="5">
    <source>
        <dbReference type="Pfam" id="PF01494"/>
    </source>
</evidence>
<feature type="transmembrane region" description="Helical" evidence="4">
    <location>
        <begin position="39"/>
        <end position="58"/>
    </location>
</feature>
<reference evidence="6" key="1">
    <citation type="submission" date="2023-03" db="EMBL/GenBank/DDBJ databases">
        <authorList>
            <person name="Julca I."/>
        </authorList>
    </citation>
    <scope>NUCLEOTIDE SEQUENCE</scope>
</reference>
<keyword evidence="4" id="KW-0812">Transmembrane</keyword>
<dbReference type="GO" id="GO:0071949">
    <property type="term" value="F:FAD binding"/>
    <property type="evidence" value="ECO:0007669"/>
    <property type="project" value="InterPro"/>
</dbReference>
<gene>
    <name evidence="6" type="ORF">OLC1_LOCUS21589</name>
</gene>
<dbReference type="Proteomes" id="UP001161247">
    <property type="component" value="Chromosome 8"/>
</dbReference>
<evidence type="ECO:0000313" key="7">
    <source>
        <dbReference type="Proteomes" id="UP001161247"/>
    </source>
</evidence>